<reference evidence="2 3" key="1">
    <citation type="journal article" date="2012" name="Genome Biol.">
        <title>Genome and low-iron response of an oceanic diatom adapted to chronic iron limitation.</title>
        <authorList>
            <person name="Lommer M."/>
            <person name="Specht M."/>
            <person name="Roy A.S."/>
            <person name="Kraemer L."/>
            <person name="Andreson R."/>
            <person name="Gutowska M.A."/>
            <person name="Wolf J."/>
            <person name="Bergner S.V."/>
            <person name="Schilhabel M.B."/>
            <person name="Klostermeier U.C."/>
            <person name="Beiko R.G."/>
            <person name="Rosenstiel P."/>
            <person name="Hippler M."/>
            <person name="Laroche J."/>
        </authorList>
    </citation>
    <scope>NUCLEOTIDE SEQUENCE [LARGE SCALE GENOMIC DNA]</scope>
    <source>
        <strain evidence="2 3">CCMP1005</strain>
    </source>
</reference>
<feature type="non-terminal residue" evidence="2">
    <location>
        <position position="250"/>
    </location>
</feature>
<feature type="compositionally biased region" description="Basic and acidic residues" evidence="1">
    <location>
        <begin position="119"/>
        <end position="128"/>
    </location>
</feature>
<dbReference type="EMBL" id="AGNL01006158">
    <property type="protein sequence ID" value="EJK72232.1"/>
    <property type="molecule type" value="Genomic_DNA"/>
</dbReference>
<feature type="compositionally biased region" description="Basic and acidic residues" evidence="1">
    <location>
        <begin position="137"/>
        <end position="163"/>
    </location>
</feature>
<feature type="compositionally biased region" description="Pro residues" evidence="1">
    <location>
        <begin position="236"/>
        <end position="250"/>
    </location>
</feature>
<feature type="region of interest" description="Disordered" evidence="1">
    <location>
        <begin position="118"/>
        <end position="250"/>
    </location>
</feature>
<feature type="compositionally biased region" description="Basic and acidic residues" evidence="1">
    <location>
        <begin position="171"/>
        <end position="183"/>
    </location>
</feature>
<dbReference type="Proteomes" id="UP000266841">
    <property type="component" value="Unassembled WGS sequence"/>
</dbReference>
<proteinExistence type="predicted"/>
<name>K0TLX3_THAOC</name>
<protein>
    <submittedName>
        <fullName evidence="2">Uncharacterized protein</fullName>
    </submittedName>
</protein>
<keyword evidence="3" id="KW-1185">Reference proteome</keyword>
<dbReference type="AlphaFoldDB" id="K0TLX3"/>
<organism evidence="2 3">
    <name type="scientific">Thalassiosira oceanica</name>
    <name type="common">Marine diatom</name>
    <dbReference type="NCBI Taxonomy" id="159749"/>
    <lineage>
        <taxon>Eukaryota</taxon>
        <taxon>Sar</taxon>
        <taxon>Stramenopiles</taxon>
        <taxon>Ochrophyta</taxon>
        <taxon>Bacillariophyta</taxon>
        <taxon>Coscinodiscophyceae</taxon>
        <taxon>Thalassiosirophycidae</taxon>
        <taxon>Thalassiosirales</taxon>
        <taxon>Thalassiosiraceae</taxon>
        <taxon>Thalassiosira</taxon>
    </lineage>
</organism>
<comment type="caution">
    <text evidence="2">The sequence shown here is derived from an EMBL/GenBank/DDBJ whole genome shotgun (WGS) entry which is preliminary data.</text>
</comment>
<gene>
    <name evidence="2" type="ORF">THAOC_06253</name>
</gene>
<evidence type="ECO:0000256" key="1">
    <source>
        <dbReference type="SAM" id="MobiDB-lite"/>
    </source>
</evidence>
<evidence type="ECO:0000313" key="2">
    <source>
        <dbReference type="EMBL" id="EJK72232.1"/>
    </source>
</evidence>
<accession>K0TLX3</accession>
<evidence type="ECO:0000313" key="3">
    <source>
        <dbReference type="Proteomes" id="UP000266841"/>
    </source>
</evidence>
<sequence length="250" mass="26458">MKIEVARSAYRVAHSRAPGPGITERASEGPGKAVKRAFVENSTLASVRNCPLSFIGKIATLGGPHDRVVRQVFGMGRKVASRNRLVELYKPLSIDVFSSPGGLTKRNIGGINAAVAGAKDTRHNDVRPKTAAARAGGTREEEDTRHDDGGVSKDTRRTAERTRGVLRRRQGRADTTPKGEGRRPGTASCRRVVHRPSAAPPGRGRDPPSFLPPADGAARPFGLALLESYEGGPGPGARPPTGRPPSPPPP</sequence>